<dbReference type="Pfam" id="PF08669">
    <property type="entry name" value="GCV_T_C"/>
    <property type="match status" value="1"/>
</dbReference>
<comment type="caution">
    <text evidence="4">The sequence shown here is derived from an EMBL/GenBank/DDBJ whole genome shotgun (WGS) entry which is preliminary data.</text>
</comment>
<gene>
    <name evidence="4" type="ORF">PLEPLA_LOCUS28652</name>
</gene>
<dbReference type="AlphaFoldDB" id="A0A9N7V183"/>
<dbReference type="SUPFAM" id="SSF103025">
    <property type="entry name" value="Folate-binding domain"/>
    <property type="match status" value="1"/>
</dbReference>
<feature type="domain" description="Aminomethyltransferase C-terminal" evidence="3">
    <location>
        <begin position="191"/>
        <end position="271"/>
    </location>
</feature>
<evidence type="ECO:0000313" key="4">
    <source>
        <dbReference type="EMBL" id="CAB1440858.1"/>
    </source>
</evidence>
<dbReference type="Gene3D" id="3.30.1360.120">
    <property type="entry name" value="Probable tRNA modification gtpase trme, domain 1"/>
    <property type="match status" value="1"/>
</dbReference>
<dbReference type="InterPro" id="IPR028896">
    <property type="entry name" value="GcvT/YgfZ/DmdA"/>
</dbReference>
<comment type="similarity">
    <text evidence="1">Belongs to the GcvT family.</text>
</comment>
<name>A0A9N7V183_PLEPL</name>
<dbReference type="InterPro" id="IPR013977">
    <property type="entry name" value="GcvT_C"/>
</dbReference>
<dbReference type="EMBL" id="CADEAL010002535">
    <property type="protein sequence ID" value="CAB1440858.1"/>
    <property type="molecule type" value="Genomic_DNA"/>
</dbReference>
<evidence type="ECO:0008006" key="6">
    <source>
        <dbReference type="Google" id="ProtNLM"/>
    </source>
</evidence>
<protein>
    <recommendedName>
        <fullName evidence="6">Sarcosine dehydrogenase</fullName>
    </recommendedName>
</protein>
<keyword evidence="5" id="KW-1185">Reference proteome</keyword>
<dbReference type="Pfam" id="PF01571">
    <property type="entry name" value="GCV_T"/>
    <property type="match status" value="1"/>
</dbReference>
<dbReference type="Gene3D" id="2.40.30.110">
    <property type="entry name" value="Aminomethyltransferase beta-barrel domains"/>
    <property type="match status" value="1"/>
</dbReference>
<dbReference type="Gene3D" id="3.30.70.1400">
    <property type="entry name" value="Aminomethyltransferase beta-barrel domains"/>
    <property type="match status" value="1"/>
</dbReference>
<organism evidence="4 5">
    <name type="scientific">Pleuronectes platessa</name>
    <name type="common">European plaice</name>
    <dbReference type="NCBI Taxonomy" id="8262"/>
    <lineage>
        <taxon>Eukaryota</taxon>
        <taxon>Metazoa</taxon>
        <taxon>Chordata</taxon>
        <taxon>Craniata</taxon>
        <taxon>Vertebrata</taxon>
        <taxon>Euteleostomi</taxon>
        <taxon>Actinopterygii</taxon>
        <taxon>Neopterygii</taxon>
        <taxon>Teleostei</taxon>
        <taxon>Neoteleostei</taxon>
        <taxon>Acanthomorphata</taxon>
        <taxon>Carangaria</taxon>
        <taxon>Pleuronectiformes</taxon>
        <taxon>Pleuronectoidei</taxon>
        <taxon>Pleuronectidae</taxon>
        <taxon>Pleuronectes</taxon>
    </lineage>
</organism>
<evidence type="ECO:0000313" key="5">
    <source>
        <dbReference type="Proteomes" id="UP001153269"/>
    </source>
</evidence>
<dbReference type="GO" id="GO:0005739">
    <property type="term" value="C:mitochondrion"/>
    <property type="evidence" value="ECO:0007669"/>
    <property type="project" value="TreeGrafter"/>
</dbReference>
<dbReference type="InterPro" id="IPR029043">
    <property type="entry name" value="GcvT/YgfZ_C"/>
</dbReference>
<dbReference type="PANTHER" id="PTHR43757">
    <property type="entry name" value="AMINOMETHYLTRANSFERASE"/>
    <property type="match status" value="1"/>
</dbReference>
<dbReference type="Proteomes" id="UP001153269">
    <property type="component" value="Unassembled WGS sequence"/>
</dbReference>
<feature type="non-terminal residue" evidence="4">
    <location>
        <position position="1"/>
    </location>
</feature>
<proteinExistence type="inferred from homology"/>
<dbReference type="FunFam" id="3.30.1360.120:FF:000023">
    <property type="entry name" value="Sarcosine dehydrogenase"/>
    <property type="match status" value="1"/>
</dbReference>
<sequence length="303" mass="33379">LALVEDAPPPPRGMAMGHSATTTVTHPMCSGPARACTVPCWSLRGTEASGRQARGRAGREVLQEVLDADLSNESFPFSTHKVVNAVGHQVRAMRLSFVGELGWELHIPKDACLPVYHAVMAAGAKHGIINSGYRAIDSLSIEKGYRHWHADLRPDDTPLEAGLAFTCKLKSSIPFLGRDRLEEQKKEGLRRRIVCFTIDEKVPMFGLEAVFRNGVPVGHLRRSDYGFFIDKTIGYGYIRNPDGGVVSADFIRSGDFTLERMGVTSQLQVVDAHSGFVRCECSSEVEEQVEEKQPEAQRGTTRD</sequence>
<accession>A0A9N7V183</accession>
<feature type="domain" description="GCVT N-terminal" evidence="2">
    <location>
        <begin position="57"/>
        <end position="170"/>
    </location>
</feature>
<dbReference type="InterPro" id="IPR027266">
    <property type="entry name" value="TrmE/GcvT-like"/>
</dbReference>
<dbReference type="InterPro" id="IPR006222">
    <property type="entry name" value="GCVT_N"/>
</dbReference>
<reference evidence="4" key="1">
    <citation type="submission" date="2020-03" db="EMBL/GenBank/DDBJ databases">
        <authorList>
            <person name="Weist P."/>
        </authorList>
    </citation>
    <scope>NUCLEOTIDE SEQUENCE</scope>
</reference>
<evidence type="ECO:0000256" key="1">
    <source>
        <dbReference type="ARBA" id="ARBA00008609"/>
    </source>
</evidence>
<dbReference type="FunFam" id="2.40.30.110:FF:000006">
    <property type="entry name" value="Sarcosine dehydrogenase, mitochondrial"/>
    <property type="match status" value="1"/>
</dbReference>
<evidence type="ECO:0000259" key="2">
    <source>
        <dbReference type="Pfam" id="PF01571"/>
    </source>
</evidence>
<dbReference type="SUPFAM" id="SSF101790">
    <property type="entry name" value="Aminomethyltransferase beta-barrel domain"/>
    <property type="match status" value="1"/>
</dbReference>
<dbReference type="PANTHER" id="PTHR43757:SF11">
    <property type="entry name" value="SARCOSINE DEHYDROGENASE"/>
    <property type="match status" value="1"/>
</dbReference>
<evidence type="ECO:0000259" key="3">
    <source>
        <dbReference type="Pfam" id="PF08669"/>
    </source>
</evidence>